<gene>
    <name evidence="10" type="ORF">QR98_0083890</name>
</gene>
<dbReference type="GO" id="GO:0005509">
    <property type="term" value="F:calcium ion binding"/>
    <property type="evidence" value="ECO:0007669"/>
    <property type="project" value="InterPro"/>
</dbReference>
<keyword evidence="2 9" id="KW-1133">Transmembrane helix</keyword>
<protein>
    <recommendedName>
        <fullName evidence="6">PAT complex subunit CCDC47</fullName>
    </recommendedName>
    <alternativeName>
        <fullName evidence="7">Coiled-coil domain-containing protein 47</fullName>
    </alternativeName>
</protein>
<feature type="compositionally biased region" description="Acidic residues" evidence="8">
    <location>
        <begin position="112"/>
        <end position="124"/>
    </location>
</feature>
<evidence type="ECO:0000256" key="6">
    <source>
        <dbReference type="ARBA" id="ARBA00034875"/>
    </source>
</evidence>
<dbReference type="AlphaFoldDB" id="A0A132AFT3"/>
<keyword evidence="1 9" id="KW-0812">Transmembrane</keyword>
<dbReference type="Pfam" id="PF07946">
    <property type="entry name" value="CCDC47"/>
    <property type="match status" value="2"/>
</dbReference>
<dbReference type="GO" id="GO:0030867">
    <property type="term" value="C:rough endoplasmic reticulum membrane"/>
    <property type="evidence" value="ECO:0007669"/>
    <property type="project" value="UniProtKB-SubCell"/>
</dbReference>
<evidence type="ECO:0000313" key="11">
    <source>
        <dbReference type="Proteomes" id="UP000616769"/>
    </source>
</evidence>
<sequence>MFSVLLNRLMLTKLNEFLVASFFIQLVLIILIQSSLAKVQSPQESHAEYAGKTVDDDEFAEFEDLDDDDEYIRPTPQSQKNPQSSESQDSHIHQSQSPESNSNSVPVKNVADSDEMIVDGDDDEEFETIRDEIDDEKQYADPSSSKDGIEITNIPLHLRTNWESYYLEFVIIFALIIYFVNYASGRSKNTKIATFWLEKNREILEQNFALVGDDIKSTNQNQSNGLIKETENIYVIWCSGRVSIDGLLIEIKLIKRHDLFSTIIIKAFLSNDAMDNFVFCVAQRKIAAKLAKDSIDLATYCPERKSPEKYGVTSDNYLLLNEIGEAAIPSQLSSQNLDELDSLKPLHQMTYYLVDRLKRFRLSREKKLKSDRNRQKVEKMFLQSTHQQRQEAAQIKREERRRAEKEKMLQEIDPEKQRKWEEKEYKKELKKKIPKMKQLKVKAM</sequence>
<name>A0A132AFT3_SARSC</name>
<evidence type="ECO:0000313" key="10">
    <source>
        <dbReference type="EMBL" id="KPM09844.1"/>
    </source>
</evidence>
<dbReference type="InterPro" id="IPR012879">
    <property type="entry name" value="CCDC47"/>
</dbReference>
<dbReference type="GO" id="GO:0032469">
    <property type="term" value="P:endoplasmic reticulum calcium ion homeostasis"/>
    <property type="evidence" value="ECO:0007669"/>
    <property type="project" value="InterPro"/>
</dbReference>
<evidence type="ECO:0000256" key="9">
    <source>
        <dbReference type="SAM" id="Phobius"/>
    </source>
</evidence>
<comment type="subcellular location">
    <subcellularLocation>
        <location evidence="4">Rough endoplasmic reticulum membrane</location>
        <topology evidence="4">Single-pass type I membrane protein</topology>
    </subcellularLocation>
</comment>
<evidence type="ECO:0000256" key="4">
    <source>
        <dbReference type="ARBA" id="ARBA00034697"/>
    </source>
</evidence>
<keyword evidence="3 9" id="KW-0472">Membrane</keyword>
<accession>A0A132AFT3</accession>
<evidence type="ECO:0000256" key="5">
    <source>
        <dbReference type="ARBA" id="ARBA00034746"/>
    </source>
</evidence>
<comment type="similarity">
    <text evidence="5">Belongs to the CCDC47 family.</text>
</comment>
<dbReference type="Proteomes" id="UP000616769">
    <property type="component" value="Unassembled WGS sequence"/>
</dbReference>
<comment type="caution">
    <text evidence="10">The sequence shown here is derived from an EMBL/GenBank/DDBJ whole genome shotgun (WGS) entry which is preliminary data.</text>
</comment>
<dbReference type="PANTHER" id="PTHR12883:SF0">
    <property type="entry name" value="PAT COMPLEX SUBUNIT CCDC47"/>
    <property type="match status" value="1"/>
</dbReference>
<dbReference type="VEuPathDB" id="VectorBase:SSCA000235"/>
<dbReference type="OrthoDB" id="10039147at2759"/>
<evidence type="ECO:0000256" key="2">
    <source>
        <dbReference type="ARBA" id="ARBA00022989"/>
    </source>
</evidence>
<evidence type="ECO:0000256" key="8">
    <source>
        <dbReference type="SAM" id="MobiDB-lite"/>
    </source>
</evidence>
<proteinExistence type="inferred from homology"/>
<feature type="transmembrane region" description="Helical" evidence="9">
    <location>
        <begin position="165"/>
        <end position="183"/>
    </location>
</feature>
<evidence type="ECO:0000256" key="1">
    <source>
        <dbReference type="ARBA" id="ARBA00022692"/>
    </source>
</evidence>
<feature type="region of interest" description="Disordered" evidence="8">
    <location>
        <begin position="383"/>
        <end position="423"/>
    </location>
</feature>
<evidence type="ECO:0000256" key="7">
    <source>
        <dbReference type="ARBA" id="ARBA00034902"/>
    </source>
</evidence>
<evidence type="ECO:0000256" key="3">
    <source>
        <dbReference type="ARBA" id="ARBA00023136"/>
    </source>
</evidence>
<organism evidence="10 11">
    <name type="scientific">Sarcoptes scabiei</name>
    <name type="common">Itch mite</name>
    <name type="synonym">Acarus scabiei</name>
    <dbReference type="NCBI Taxonomy" id="52283"/>
    <lineage>
        <taxon>Eukaryota</taxon>
        <taxon>Metazoa</taxon>
        <taxon>Ecdysozoa</taxon>
        <taxon>Arthropoda</taxon>
        <taxon>Chelicerata</taxon>
        <taxon>Arachnida</taxon>
        <taxon>Acari</taxon>
        <taxon>Acariformes</taxon>
        <taxon>Sarcoptiformes</taxon>
        <taxon>Astigmata</taxon>
        <taxon>Psoroptidia</taxon>
        <taxon>Sarcoptoidea</taxon>
        <taxon>Sarcoptidae</taxon>
        <taxon>Sarcoptinae</taxon>
        <taxon>Sarcoptes</taxon>
    </lineage>
</organism>
<dbReference type="PANTHER" id="PTHR12883">
    <property type="entry name" value="ADIPOCYTE-SPECIFIC PROTEIN 4-RELATED"/>
    <property type="match status" value="1"/>
</dbReference>
<reference evidence="10 11" key="1">
    <citation type="journal article" date="2015" name="Parasit. Vectors">
        <title>Draft genome of the scabies mite.</title>
        <authorList>
            <person name="Rider S.D.Jr."/>
            <person name="Morgan M.S."/>
            <person name="Arlian L.G."/>
        </authorList>
    </citation>
    <scope>NUCLEOTIDE SEQUENCE [LARGE SCALE GENOMIC DNA]</scope>
    <source>
        <strain evidence="10">Arlian Lab</strain>
    </source>
</reference>
<dbReference type="EMBL" id="JXLN01014135">
    <property type="protein sequence ID" value="KPM09844.1"/>
    <property type="molecule type" value="Genomic_DNA"/>
</dbReference>
<feature type="compositionally biased region" description="Polar residues" evidence="8">
    <location>
        <begin position="75"/>
        <end position="106"/>
    </location>
</feature>
<feature type="compositionally biased region" description="Acidic residues" evidence="8">
    <location>
        <begin position="55"/>
        <end position="70"/>
    </location>
</feature>
<feature type="compositionally biased region" description="Basic and acidic residues" evidence="8">
    <location>
        <begin position="394"/>
        <end position="423"/>
    </location>
</feature>
<feature type="region of interest" description="Disordered" evidence="8">
    <location>
        <begin position="48"/>
        <end position="124"/>
    </location>
</feature>